<dbReference type="RefSeq" id="WP_255353199.1">
    <property type="nucleotide sequence ID" value="NZ_CP159837.1"/>
</dbReference>
<protein>
    <submittedName>
        <fullName evidence="1">Uncharacterized protein</fullName>
    </submittedName>
</protein>
<sequence length="44" mass="4890">MSLRSTAIALISFVSVGAVSWTPTERSLRKNELKLILLMAMKLL</sequence>
<dbReference type="AlphaFoldDB" id="A0AAU8JIX5"/>
<dbReference type="EMBL" id="CP159837">
    <property type="protein sequence ID" value="XCM38467.1"/>
    <property type="molecule type" value="Genomic_DNA"/>
</dbReference>
<accession>A0AAU8JIX5</accession>
<name>A0AAU8JIX5_9CYAN</name>
<reference evidence="1" key="1">
    <citation type="submission" date="2024-07" db="EMBL/GenBank/DDBJ databases">
        <authorList>
            <person name="Kim Y.J."/>
            <person name="Jeong J.Y."/>
        </authorList>
    </citation>
    <scope>NUCLEOTIDE SEQUENCE</scope>
    <source>
        <strain evidence="1">GIHE-MW2</strain>
    </source>
</reference>
<gene>
    <name evidence="1" type="ORF">ABWT76_001318</name>
</gene>
<proteinExistence type="predicted"/>
<organism evidence="1">
    <name type="scientific">Planktothricoides raciborskii GIHE-MW2</name>
    <dbReference type="NCBI Taxonomy" id="2792601"/>
    <lineage>
        <taxon>Bacteria</taxon>
        <taxon>Bacillati</taxon>
        <taxon>Cyanobacteriota</taxon>
        <taxon>Cyanophyceae</taxon>
        <taxon>Oscillatoriophycideae</taxon>
        <taxon>Oscillatoriales</taxon>
        <taxon>Oscillatoriaceae</taxon>
        <taxon>Planktothricoides</taxon>
    </lineage>
</organism>
<evidence type="ECO:0000313" key="1">
    <source>
        <dbReference type="EMBL" id="XCM38467.1"/>
    </source>
</evidence>